<gene>
    <name evidence="3" type="ORF">QBZ16_003109</name>
</gene>
<proteinExistence type="predicted"/>
<organism evidence="3 4">
    <name type="scientific">Prototheca wickerhamii</name>
    <dbReference type="NCBI Taxonomy" id="3111"/>
    <lineage>
        <taxon>Eukaryota</taxon>
        <taxon>Viridiplantae</taxon>
        <taxon>Chlorophyta</taxon>
        <taxon>core chlorophytes</taxon>
        <taxon>Trebouxiophyceae</taxon>
        <taxon>Chlorellales</taxon>
        <taxon>Chlorellaceae</taxon>
        <taxon>Prototheca</taxon>
    </lineage>
</organism>
<feature type="region of interest" description="Disordered" evidence="1">
    <location>
        <begin position="242"/>
        <end position="265"/>
    </location>
</feature>
<evidence type="ECO:0000313" key="3">
    <source>
        <dbReference type="EMBL" id="KAK2079417.1"/>
    </source>
</evidence>
<evidence type="ECO:0000256" key="1">
    <source>
        <dbReference type="SAM" id="MobiDB-lite"/>
    </source>
</evidence>
<accession>A0AAD9IN53</accession>
<keyword evidence="2" id="KW-0732">Signal</keyword>
<comment type="caution">
    <text evidence="3">The sequence shown here is derived from an EMBL/GenBank/DDBJ whole genome shotgun (WGS) entry which is preliminary data.</text>
</comment>
<protein>
    <recommendedName>
        <fullName evidence="5">Plastid lipid-associated protein/fibrillin conserved domain-containing protein</fullName>
    </recommendedName>
</protein>
<name>A0AAD9IN53_PROWI</name>
<evidence type="ECO:0000313" key="4">
    <source>
        <dbReference type="Proteomes" id="UP001255856"/>
    </source>
</evidence>
<feature type="chain" id="PRO_5041977154" description="Plastid lipid-associated protein/fibrillin conserved domain-containing protein" evidence="2">
    <location>
        <begin position="20"/>
        <end position="265"/>
    </location>
</feature>
<dbReference type="EMBL" id="JASFZW010000003">
    <property type="protein sequence ID" value="KAK2079417.1"/>
    <property type="molecule type" value="Genomic_DNA"/>
</dbReference>
<keyword evidence="4" id="KW-1185">Reference proteome</keyword>
<evidence type="ECO:0008006" key="5">
    <source>
        <dbReference type="Google" id="ProtNLM"/>
    </source>
</evidence>
<evidence type="ECO:0000256" key="2">
    <source>
        <dbReference type="SAM" id="SignalP"/>
    </source>
</evidence>
<feature type="compositionally biased region" description="Low complexity" evidence="1">
    <location>
        <begin position="242"/>
        <end position="253"/>
    </location>
</feature>
<sequence>MKSAYILLALAVFGISARATELGVHDYDGLVSTLTNDILGKIDSTSKTVSSFLPDTSGLTSQLSGLTSQLGSLYDTYSSQFCTEASFDFGVKKPATFAGPAVTITFATGSCTFNETYFWKTGEKLITCVEPSITYEKTPAIFLSKRKTPITFISKTCNISKSFGEETTTVLYSFDGSKQLDAGDISAKVTEEVKQALSSLTTSVADLPSSISDLVENVQDQGEAFVSGLTSKVASAIPSASPAAAASSPPAAAKTSYLGGLTSSS</sequence>
<reference evidence="3" key="1">
    <citation type="submission" date="2021-01" db="EMBL/GenBank/DDBJ databases">
        <authorList>
            <person name="Eckstrom K.M.E."/>
        </authorList>
    </citation>
    <scope>NUCLEOTIDE SEQUENCE</scope>
    <source>
        <strain evidence="3">UVCC 0001</strain>
    </source>
</reference>
<dbReference type="Proteomes" id="UP001255856">
    <property type="component" value="Unassembled WGS sequence"/>
</dbReference>
<feature type="signal peptide" evidence="2">
    <location>
        <begin position="1"/>
        <end position="19"/>
    </location>
</feature>
<dbReference type="AlphaFoldDB" id="A0AAD9IN53"/>